<dbReference type="EMBL" id="LXPE01000025">
    <property type="protein sequence ID" value="OBA26062.1"/>
    <property type="molecule type" value="Genomic_DNA"/>
</dbReference>
<name>A0A1B7TBF4_9ASCO</name>
<organism evidence="2 3">
    <name type="scientific">Hanseniaspora valbyensis NRRL Y-1626</name>
    <dbReference type="NCBI Taxonomy" id="766949"/>
    <lineage>
        <taxon>Eukaryota</taxon>
        <taxon>Fungi</taxon>
        <taxon>Dikarya</taxon>
        <taxon>Ascomycota</taxon>
        <taxon>Saccharomycotina</taxon>
        <taxon>Saccharomycetes</taxon>
        <taxon>Saccharomycodales</taxon>
        <taxon>Saccharomycodaceae</taxon>
        <taxon>Hanseniaspora</taxon>
    </lineage>
</organism>
<sequence>MNQYKNPMAHSVEPLSAICRNKILSCLERKRFALKLLTKFFTSLIPYRLLLIELLSQFYTVENLRMNKQVKEDNQYEVLLRLEEKDPELILCTNQIWYNFTQTLEERYIEKDCADVYDDELLNLLLNNLNFENIDSSLKQKLQNKYQNTQSYKVFYLENVKIMKQKKLKATANIIKIQKDLQSERDSKSIVVLDSLEYESKKIPNRKITRSKLFQKSLNEHKTDIKKFKPNDYGTKTFKKKPLSSDSKPKIKRVKL</sequence>
<evidence type="ECO:0000313" key="3">
    <source>
        <dbReference type="Proteomes" id="UP000092321"/>
    </source>
</evidence>
<reference evidence="3" key="1">
    <citation type="journal article" date="2016" name="Proc. Natl. Acad. Sci. U.S.A.">
        <title>Comparative genomics of biotechnologically important yeasts.</title>
        <authorList>
            <person name="Riley R."/>
            <person name="Haridas S."/>
            <person name="Wolfe K.H."/>
            <person name="Lopes M.R."/>
            <person name="Hittinger C.T."/>
            <person name="Goeker M."/>
            <person name="Salamov A.A."/>
            <person name="Wisecaver J.H."/>
            <person name="Long T.M."/>
            <person name="Calvey C.H."/>
            <person name="Aerts A.L."/>
            <person name="Barry K.W."/>
            <person name="Choi C."/>
            <person name="Clum A."/>
            <person name="Coughlan A.Y."/>
            <person name="Deshpande S."/>
            <person name="Douglass A.P."/>
            <person name="Hanson S.J."/>
            <person name="Klenk H.-P."/>
            <person name="LaButti K.M."/>
            <person name="Lapidus A."/>
            <person name="Lindquist E.A."/>
            <person name="Lipzen A.M."/>
            <person name="Meier-Kolthoff J.P."/>
            <person name="Ohm R.A."/>
            <person name="Otillar R.P."/>
            <person name="Pangilinan J.L."/>
            <person name="Peng Y."/>
            <person name="Rokas A."/>
            <person name="Rosa C.A."/>
            <person name="Scheuner C."/>
            <person name="Sibirny A.A."/>
            <person name="Slot J.C."/>
            <person name="Stielow J.B."/>
            <person name="Sun H."/>
            <person name="Kurtzman C.P."/>
            <person name="Blackwell M."/>
            <person name="Grigoriev I.V."/>
            <person name="Jeffries T.W."/>
        </authorList>
    </citation>
    <scope>NUCLEOTIDE SEQUENCE [LARGE SCALE GENOMIC DNA]</scope>
    <source>
        <strain evidence="3">NRRL Y-1626</strain>
    </source>
</reference>
<evidence type="ECO:0000313" key="2">
    <source>
        <dbReference type="EMBL" id="OBA26062.1"/>
    </source>
</evidence>
<dbReference type="OrthoDB" id="3972444at2759"/>
<proteinExistence type="predicted"/>
<accession>A0A1B7TBF4</accession>
<evidence type="ECO:0000256" key="1">
    <source>
        <dbReference type="SAM" id="MobiDB-lite"/>
    </source>
</evidence>
<dbReference type="Proteomes" id="UP000092321">
    <property type="component" value="Unassembled WGS sequence"/>
</dbReference>
<keyword evidence="3" id="KW-1185">Reference proteome</keyword>
<gene>
    <name evidence="2" type="ORF">HANVADRAFT_49485</name>
</gene>
<feature type="region of interest" description="Disordered" evidence="1">
    <location>
        <begin position="225"/>
        <end position="256"/>
    </location>
</feature>
<comment type="caution">
    <text evidence="2">The sequence shown here is derived from an EMBL/GenBank/DDBJ whole genome shotgun (WGS) entry which is preliminary data.</text>
</comment>
<protein>
    <submittedName>
        <fullName evidence="2">Uncharacterized protein</fullName>
    </submittedName>
</protein>
<dbReference type="AlphaFoldDB" id="A0A1B7TBF4"/>